<name>A0ABU4UQ74_9PSEU</name>
<dbReference type="Proteomes" id="UP001285352">
    <property type="component" value="Unassembled WGS sequence"/>
</dbReference>
<dbReference type="InterPro" id="IPR025533">
    <property type="entry name" value="DUF4419"/>
</dbReference>
<dbReference type="RefSeq" id="WP_319973493.1">
    <property type="nucleotide sequence ID" value="NZ_JAXAVU010000001.1"/>
</dbReference>
<dbReference type="Pfam" id="PF14388">
    <property type="entry name" value="DUF4419"/>
    <property type="match status" value="1"/>
</dbReference>
<reference evidence="1 2" key="1">
    <citation type="submission" date="2023-11" db="EMBL/GenBank/DDBJ databases">
        <title>Lentzea sokolovensis, sp. nov., Lentzea kristufkii, sp. nov., and Lentzea miocenensis, sp. nov., rare actinobacteria from Sokolov Coal Basin, Miocene lacustrine sediment, Czech Republic.</title>
        <authorList>
            <person name="Lara A."/>
            <person name="Kotroba L."/>
            <person name="Nouioui I."/>
            <person name="Neumann-Schaal M."/>
            <person name="Mast Y."/>
            <person name="Chronakova A."/>
        </authorList>
    </citation>
    <scope>NUCLEOTIDE SEQUENCE [LARGE SCALE GENOMIC DNA]</scope>
    <source>
        <strain evidence="1 2">BCCO 10_0061</strain>
    </source>
</reference>
<comment type="caution">
    <text evidence="1">The sequence shown here is derived from an EMBL/GenBank/DDBJ whole genome shotgun (WGS) entry which is preliminary data.</text>
</comment>
<protein>
    <submittedName>
        <fullName evidence="1">DUF4419 domain-containing protein</fullName>
    </submittedName>
</protein>
<organism evidence="1 2">
    <name type="scientific">Lentzea sokolovensis</name>
    <dbReference type="NCBI Taxonomy" id="3095429"/>
    <lineage>
        <taxon>Bacteria</taxon>
        <taxon>Bacillati</taxon>
        <taxon>Actinomycetota</taxon>
        <taxon>Actinomycetes</taxon>
        <taxon>Pseudonocardiales</taxon>
        <taxon>Pseudonocardiaceae</taxon>
        <taxon>Lentzea</taxon>
    </lineage>
</organism>
<sequence>MTFSVDDVTPVTDALPTLPIAELFPGALATGSNARMLKPNGVHPLLHAVGKAFAEHRPLILSPDAVWLTIARGISDHVKLNAEELRPILVGHEGKAVLTVDYGPADTWDSVVEGLAKQVGDTIFECDFSTSTAVDRLAGRVAMMDAYSPYYGYWMIGVCGIPSITLTGTPDDWRRIRARIDDLPRFGLEHWCRSLRPITDEFVRAAEGNADKEFWQRIYNPVDAYGGDHVTGWVTRFYPYLDFLRDANVPNPMLDLPIGEPRDGTSPSVTTDSVPATLCRAVINVNDRLDISAVALDAGLAGVTQHEDGALEPVAGWAVLPWPPDIARVLDRLVAEHEWTPPRPMEQEVELLGNKITLRHRVQGGGELIALYQRVGTASLHGGTWRVRAYDGGKSEWLGRYHVQPVFDLADGRTAGEITDFPTSRTHWVIFRSGDQPQDVPVLGSSLATLLESLLDHGEVGHLETMRLSDLD</sequence>
<evidence type="ECO:0000313" key="2">
    <source>
        <dbReference type="Proteomes" id="UP001285352"/>
    </source>
</evidence>
<gene>
    <name evidence="1" type="ORF">SK854_03615</name>
</gene>
<dbReference type="PANTHER" id="PTHR31252:SF11">
    <property type="entry name" value="DUF4419 DOMAIN-CONTAINING PROTEIN"/>
    <property type="match status" value="1"/>
</dbReference>
<dbReference type="EMBL" id="JAXAVU010000001">
    <property type="protein sequence ID" value="MDX8141184.1"/>
    <property type="molecule type" value="Genomic_DNA"/>
</dbReference>
<proteinExistence type="predicted"/>
<accession>A0ABU4UQ74</accession>
<dbReference type="PANTHER" id="PTHR31252">
    <property type="entry name" value="DUF4419 DOMAIN-CONTAINING PROTEIN"/>
    <property type="match status" value="1"/>
</dbReference>
<keyword evidence="2" id="KW-1185">Reference proteome</keyword>
<evidence type="ECO:0000313" key="1">
    <source>
        <dbReference type="EMBL" id="MDX8141184.1"/>
    </source>
</evidence>